<dbReference type="EMBL" id="BK002447">
    <property type="protein sequence ID" value="DAA03953.1"/>
    <property type="molecule type" value="Genomic_DNA"/>
</dbReference>
<evidence type="ECO:0000313" key="1">
    <source>
        <dbReference type="EMBL" id="DAA03953.1"/>
    </source>
</evidence>
<proteinExistence type="predicted"/>
<reference evidence="1" key="1">
    <citation type="journal article" date="2003" name="Genome Biol.">
        <title>An integrated gene annotation and transcriptional profiling approach towards the full gene content of the Drosophila genome.</title>
        <authorList>
            <person name="Hild M."/>
            <person name="Beckmann B."/>
            <person name="Haas S.A."/>
            <person name="Koch B."/>
            <person name="Solovyev V."/>
            <person name="Busold C."/>
            <person name="Fellenberg K."/>
            <person name="Boutros M."/>
            <person name="Vingron M."/>
            <person name="Sauer F."/>
            <person name="Hoheisel J.D."/>
            <person name="Paro R."/>
        </authorList>
    </citation>
    <scope>NUCLEOTIDE SEQUENCE</scope>
</reference>
<organism evidence="1">
    <name type="scientific">Drosophila melanogaster</name>
    <name type="common">Fruit fly</name>
    <dbReference type="NCBI Taxonomy" id="7227"/>
    <lineage>
        <taxon>Eukaryota</taxon>
        <taxon>Metazoa</taxon>
        <taxon>Ecdysozoa</taxon>
        <taxon>Arthropoda</taxon>
        <taxon>Hexapoda</taxon>
        <taxon>Insecta</taxon>
        <taxon>Pterygota</taxon>
        <taxon>Neoptera</taxon>
        <taxon>Endopterygota</taxon>
        <taxon>Diptera</taxon>
        <taxon>Brachycera</taxon>
        <taxon>Muscomorpha</taxon>
        <taxon>Ephydroidea</taxon>
        <taxon>Drosophilidae</taxon>
        <taxon>Drosophila</taxon>
        <taxon>Sophophora</taxon>
    </lineage>
</organism>
<gene>
    <name evidence="1" type="ORF">HDC12945</name>
</gene>
<name>Q6IKB9_DROME</name>
<protein>
    <submittedName>
        <fullName evidence="1">HDC12945</fullName>
    </submittedName>
</protein>
<sequence length="185" mass="19967">MYPLRKVLLSKSKAEGQRTVRIFAFYKATAIKIQIENENTGIESGWSVTDQAFKITARSPAVTLIRGGPAVVTGIPTQVLVAHLGACNLNDGRWHNFNAPESNSKSVGHRATTTPPHACLYIIWLALSSPSTVSLVRAVSLSYAPQPQPNIHHPHDHLAAVSAALSAVSVGVGDWRKSLLRLNAF</sequence>
<accession>Q6IKB9</accession>
<dbReference type="AlphaFoldDB" id="Q6IKB9"/>